<feature type="transmembrane region" description="Helical" evidence="6">
    <location>
        <begin position="9"/>
        <end position="28"/>
    </location>
</feature>
<evidence type="ECO:0000259" key="7">
    <source>
        <dbReference type="Pfam" id="PF26410"/>
    </source>
</evidence>
<dbReference type="InterPro" id="IPR001547">
    <property type="entry name" value="Glyco_hydro_5"/>
</dbReference>
<comment type="similarity">
    <text evidence="2">Belongs to the glycosyl hydrolase 5 (cellulase A) family.</text>
</comment>
<dbReference type="Gene3D" id="3.20.20.80">
    <property type="entry name" value="Glycosidases"/>
    <property type="match status" value="1"/>
</dbReference>
<evidence type="ECO:0000256" key="5">
    <source>
        <dbReference type="ARBA" id="ARBA00023295"/>
    </source>
</evidence>
<protein>
    <recommendedName>
        <fullName evidence="3">mannan endo-1,4-beta-mannosidase</fullName>
        <ecNumber evidence="3">3.2.1.78</ecNumber>
    </recommendedName>
</protein>
<evidence type="ECO:0000313" key="9">
    <source>
        <dbReference type="Proteomes" id="UP000825729"/>
    </source>
</evidence>
<dbReference type="GO" id="GO:0016985">
    <property type="term" value="F:mannan endo-1,4-beta-mannosidase activity"/>
    <property type="evidence" value="ECO:0007669"/>
    <property type="project" value="UniProtKB-EC"/>
</dbReference>
<sequence>MLTADRFRLYSRQIIGVASVLVILYLNFGDKLRFPVFLRQPKMSFIGTNSSRFVDQGSGELFFINGWNSYWLMDQSVWSSSRPRVSEIFRRGAGMRLTVCRTWAFSDGGEGGSAALQIAPGVFDERVFQALDFVIIEARRHRIRLILSLVNNLEAFGGKAQYVKWAKAAGVNLTSSPDPFFWHPTIKGYYKDYVKSILSRKNTYSGVKYSEEPAIFAWELINEPRCFSSSSAPVLQSWIAEMAEFVKTLDQKHLVTVGLEGFYGPEATDNLKANPGEWAALLGSDFVQNSAVKHIDFASVHAYPDSWIPNASIAEKAKYLANWVDTHVSNGEFVLKKPVLFTEVGSTPHMKEEGIHNRDLFLKIVYDRIYESAKKGQAGAGALVWQLLLEGMEDFGDEYSFVAWEQSSTYKLIVEQSCRLRHLFQNNDTSGKMSHGNPCVSLLH</sequence>
<dbReference type="EC" id="3.2.1.78" evidence="3"/>
<dbReference type="PANTHER" id="PTHR31451">
    <property type="match status" value="1"/>
</dbReference>
<dbReference type="EMBL" id="JAINDJ010000006">
    <property type="protein sequence ID" value="KAG9445327.1"/>
    <property type="molecule type" value="Genomic_DNA"/>
</dbReference>
<keyword evidence="6" id="KW-0812">Transmembrane</keyword>
<dbReference type="Proteomes" id="UP000825729">
    <property type="component" value="Unassembled WGS sequence"/>
</dbReference>
<comment type="catalytic activity">
    <reaction evidence="1">
        <text>Random hydrolysis of (1-&gt;4)-beta-D-mannosidic linkages in mannans, galactomannans and glucomannans.</text>
        <dbReference type="EC" id="3.2.1.78"/>
    </reaction>
</comment>
<evidence type="ECO:0000256" key="3">
    <source>
        <dbReference type="ARBA" id="ARBA00012706"/>
    </source>
</evidence>
<gene>
    <name evidence="8" type="ORF">H6P81_016667</name>
</gene>
<evidence type="ECO:0000313" key="8">
    <source>
        <dbReference type="EMBL" id="KAG9445327.1"/>
    </source>
</evidence>
<name>A0AAV7E901_ARIFI</name>
<keyword evidence="6" id="KW-0472">Membrane</keyword>
<comment type="caution">
    <text evidence="8">The sequence shown here is derived from an EMBL/GenBank/DDBJ whole genome shotgun (WGS) entry which is preliminary data.</text>
</comment>
<evidence type="ECO:0000256" key="4">
    <source>
        <dbReference type="ARBA" id="ARBA00022801"/>
    </source>
</evidence>
<dbReference type="PANTHER" id="PTHR31451:SF51">
    <property type="entry name" value="MANNAN ENDO-1,4-BETA-MANNOSIDASE 6"/>
    <property type="match status" value="1"/>
</dbReference>
<evidence type="ECO:0000256" key="6">
    <source>
        <dbReference type="SAM" id="Phobius"/>
    </source>
</evidence>
<dbReference type="InterPro" id="IPR017853">
    <property type="entry name" value="GH"/>
</dbReference>
<dbReference type="FunFam" id="3.20.20.80:FF:000012">
    <property type="entry name" value="Mannan endo-1,4-beta-mannosidase 6"/>
    <property type="match status" value="1"/>
</dbReference>
<evidence type="ECO:0000256" key="2">
    <source>
        <dbReference type="ARBA" id="ARBA00005641"/>
    </source>
</evidence>
<evidence type="ECO:0000256" key="1">
    <source>
        <dbReference type="ARBA" id="ARBA00001678"/>
    </source>
</evidence>
<keyword evidence="4" id="KW-0378">Hydrolase</keyword>
<accession>A0AAV7E901</accession>
<dbReference type="SUPFAM" id="SSF51445">
    <property type="entry name" value="(Trans)glycosidases"/>
    <property type="match status" value="1"/>
</dbReference>
<feature type="domain" description="Glycoside hydrolase family 5" evidence="7">
    <location>
        <begin position="44"/>
        <end position="385"/>
    </location>
</feature>
<keyword evidence="9" id="KW-1185">Reference proteome</keyword>
<keyword evidence="6" id="KW-1133">Transmembrane helix</keyword>
<keyword evidence="5" id="KW-0326">Glycosidase</keyword>
<dbReference type="AlphaFoldDB" id="A0AAV7E901"/>
<dbReference type="Pfam" id="PF26410">
    <property type="entry name" value="GH5_mannosidase"/>
    <property type="match status" value="1"/>
</dbReference>
<organism evidence="8 9">
    <name type="scientific">Aristolochia fimbriata</name>
    <name type="common">White veined hardy Dutchman's pipe vine</name>
    <dbReference type="NCBI Taxonomy" id="158543"/>
    <lineage>
        <taxon>Eukaryota</taxon>
        <taxon>Viridiplantae</taxon>
        <taxon>Streptophyta</taxon>
        <taxon>Embryophyta</taxon>
        <taxon>Tracheophyta</taxon>
        <taxon>Spermatophyta</taxon>
        <taxon>Magnoliopsida</taxon>
        <taxon>Magnoliidae</taxon>
        <taxon>Piperales</taxon>
        <taxon>Aristolochiaceae</taxon>
        <taxon>Aristolochia</taxon>
    </lineage>
</organism>
<proteinExistence type="inferred from homology"/>
<dbReference type="InterPro" id="IPR045053">
    <property type="entry name" value="MAN-like"/>
</dbReference>
<reference evidence="8 9" key="1">
    <citation type="submission" date="2021-07" db="EMBL/GenBank/DDBJ databases">
        <title>The Aristolochia fimbriata genome: insights into angiosperm evolution, floral development and chemical biosynthesis.</title>
        <authorList>
            <person name="Jiao Y."/>
        </authorList>
    </citation>
    <scope>NUCLEOTIDE SEQUENCE [LARGE SCALE GENOMIC DNA]</scope>
    <source>
        <strain evidence="8">IBCAS-2021</strain>
        <tissue evidence="8">Leaf</tissue>
    </source>
</reference>